<reference evidence="7 8" key="1">
    <citation type="submission" date="2014-07" db="EMBL/GenBank/DDBJ databases">
        <authorList>
            <person name="Urmite Genomes Urmite Genomes"/>
        </authorList>
    </citation>
    <scope>NUCLEOTIDE SEQUENCE [LARGE SCALE GENOMIC DNA]</scope>
    <source>
        <strain evidence="7 8">13MG44_air</strain>
    </source>
</reference>
<evidence type="ECO:0000256" key="1">
    <source>
        <dbReference type="ARBA" id="ARBA00001667"/>
    </source>
</evidence>
<dbReference type="STRING" id="1461582.BN1048_02199"/>
<dbReference type="GO" id="GO:0004222">
    <property type="term" value="F:metalloendopeptidase activity"/>
    <property type="evidence" value="ECO:0007669"/>
    <property type="project" value="TreeGrafter"/>
</dbReference>
<proteinExistence type="inferred from homology"/>
<keyword evidence="8" id="KW-1185">Reference proteome</keyword>
<dbReference type="EC" id="3.4.24.75" evidence="4"/>
<evidence type="ECO:0000256" key="3">
    <source>
        <dbReference type="ARBA" id="ARBA00006646"/>
    </source>
</evidence>
<evidence type="ECO:0000256" key="2">
    <source>
        <dbReference type="ARBA" id="ARBA00001947"/>
    </source>
</evidence>
<sequence>MSVIYPEELGMYFNQGKFETIYFQTLKGYQDVMPLDQFKREASQFHEGTGDFQLYKYNQLEPGVLRYSYVDYQTMRMITAAFSIERDIVGLQFGMFEKFETDEIYTEKEYILPFRTDWFVLWGGDNSFWNYHYPHSSQRYAYDFIVKKDGRPYDGDGRRLTDHYSYGEAVTAPGAGTVVKVYDGIADNAPFSMNMEEPQGNAIVIKHADKEFSLLAHLKAGTILVEEGSEVRPGDIIAECGNSGASDTPHLHFHVMDAPVPEKALSIRIRFEGLQFEPKQGDTLRGE</sequence>
<evidence type="ECO:0000256" key="5">
    <source>
        <dbReference type="ARBA" id="ARBA00023049"/>
    </source>
</evidence>
<comment type="similarity">
    <text evidence="3">Belongs to the peptidase M23B family.</text>
</comment>
<feature type="domain" description="M23ase beta-sheet core" evidence="6">
    <location>
        <begin position="165"/>
        <end position="257"/>
    </location>
</feature>
<comment type="cofactor">
    <cofactor evidence="2">
        <name>Zn(2+)</name>
        <dbReference type="ChEBI" id="CHEBI:29105"/>
    </cofactor>
</comment>
<keyword evidence="5" id="KW-0482">Metalloprotease</keyword>
<keyword evidence="5" id="KW-0378">Hydrolase</keyword>
<dbReference type="OrthoDB" id="9809488at2"/>
<dbReference type="SUPFAM" id="SSF51261">
    <property type="entry name" value="Duplicated hybrid motif"/>
    <property type="match status" value="1"/>
</dbReference>
<dbReference type="InterPro" id="IPR011055">
    <property type="entry name" value="Dup_hybrid_motif"/>
</dbReference>
<dbReference type="Proteomes" id="UP000044136">
    <property type="component" value="Unassembled WGS sequence"/>
</dbReference>
<dbReference type="PANTHER" id="PTHR21666">
    <property type="entry name" value="PEPTIDASE-RELATED"/>
    <property type="match status" value="1"/>
</dbReference>
<dbReference type="HOGENOM" id="CLU_068664_0_0_9"/>
<dbReference type="eggNOG" id="COG0739">
    <property type="taxonomic scope" value="Bacteria"/>
</dbReference>
<dbReference type="InterPro" id="IPR016047">
    <property type="entry name" value="M23ase_b-sheet_dom"/>
</dbReference>
<dbReference type="CDD" id="cd12797">
    <property type="entry name" value="M23_peptidase"/>
    <property type="match status" value="1"/>
</dbReference>
<comment type="catalytic activity">
    <reaction evidence="1">
        <text>Hydrolysis of the -Gly-|-Gly- bond in the pentaglycine inter-peptide link joining staphylococcal cell wall peptidoglycans.</text>
        <dbReference type="EC" id="3.4.24.75"/>
    </reaction>
</comment>
<dbReference type="Gene3D" id="2.70.70.10">
    <property type="entry name" value="Glucose Permease (Domain IIA)"/>
    <property type="match status" value="1"/>
</dbReference>
<keyword evidence="5" id="KW-0645">Protease</keyword>
<name>A0A078MBU6_9STAP</name>
<dbReference type="EMBL" id="CCSE01000001">
    <property type="protein sequence ID" value="CEA03760.1"/>
    <property type="molecule type" value="Genomic_DNA"/>
</dbReference>
<dbReference type="PANTHER" id="PTHR21666:SF270">
    <property type="entry name" value="MUREIN HYDROLASE ACTIVATOR ENVC"/>
    <property type="match status" value="1"/>
</dbReference>
<gene>
    <name evidence="7" type="ORF">BN1048_02199</name>
</gene>
<dbReference type="GO" id="GO:0006508">
    <property type="term" value="P:proteolysis"/>
    <property type="evidence" value="ECO:0007669"/>
    <property type="project" value="UniProtKB-KW"/>
</dbReference>
<organism evidence="7 8">
    <name type="scientific">Jeotgalicoccus saudimassiliensis</name>
    <dbReference type="NCBI Taxonomy" id="1461582"/>
    <lineage>
        <taxon>Bacteria</taxon>
        <taxon>Bacillati</taxon>
        <taxon>Bacillota</taxon>
        <taxon>Bacilli</taxon>
        <taxon>Bacillales</taxon>
        <taxon>Staphylococcaceae</taxon>
        <taxon>Jeotgalicoccus</taxon>
    </lineage>
</organism>
<evidence type="ECO:0000313" key="8">
    <source>
        <dbReference type="Proteomes" id="UP000044136"/>
    </source>
</evidence>
<evidence type="ECO:0000256" key="4">
    <source>
        <dbReference type="ARBA" id="ARBA00012322"/>
    </source>
</evidence>
<dbReference type="AlphaFoldDB" id="A0A078MBU6"/>
<evidence type="ECO:0000259" key="6">
    <source>
        <dbReference type="Pfam" id="PF01551"/>
    </source>
</evidence>
<protein>
    <recommendedName>
        <fullName evidence="4">lysostaphin</fullName>
        <ecNumber evidence="4">3.4.24.75</ecNumber>
    </recommendedName>
</protein>
<evidence type="ECO:0000313" key="7">
    <source>
        <dbReference type="EMBL" id="CEA03760.1"/>
    </source>
</evidence>
<dbReference type="InterPro" id="IPR050570">
    <property type="entry name" value="Cell_wall_metabolism_enzyme"/>
</dbReference>
<dbReference type="RefSeq" id="WP_035811207.1">
    <property type="nucleotide sequence ID" value="NZ_CCSE01000001.1"/>
</dbReference>
<accession>A0A078MBU6</accession>
<dbReference type="Pfam" id="PF01551">
    <property type="entry name" value="Peptidase_M23"/>
    <property type="match status" value="1"/>
</dbReference>